<keyword evidence="3" id="KW-1185">Reference proteome</keyword>
<proteinExistence type="predicted"/>
<gene>
    <name evidence="2" type="ORF">GO986_05855</name>
</gene>
<dbReference type="EMBL" id="WQLB01000005">
    <property type="protein sequence ID" value="MVN86285.1"/>
    <property type="molecule type" value="Genomic_DNA"/>
</dbReference>
<reference evidence="2 3" key="1">
    <citation type="submission" date="2019-12" db="EMBL/GenBank/DDBJ databases">
        <title>Deinococcus sp. HMF7620 Genome sequencing and assembly.</title>
        <authorList>
            <person name="Kang H."/>
            <person name="Kim H."/>
            <person name="Joh K."/>
        </authorList>
    </citation>
    <scope>NUCLEOTIDE SEQUENCE [LARGE SCALE GENOMIC DNA]</scope>
    <source>
        <strain evidence="2 3">HMF7620</strain>
    </source>
</reference>
<dbReference type="RefSeq" id="WP_157458330.1">
    <property type="nucleotide sequence ID" value="NZ_WQLB01000005.1"/>
</dbReference>
<comment type="caution">
    <text evidence="2">The sequence shown here is derived from an EMBL/GenBank/DDBJ whole genome shotgun (WGS) entry which is preliminary data.</text>
</comment>
<sequence length="58" mass="5999">MEPPSSGSLTAPGDDRQGAAFLLGTPPLVTDALTPERRQAGSMCLADDPDATTERVLT</sequence>
<feature type="region of interest" description="Disordered" evidence="1">
    <location>
        <begin position="1"/>
        <end position="58"/>
    </location>
</feature>
<evidence type="ECO:0000256" key="1">
    <source>
        <dbReference type="SAM" id="MobiDB-lite"/>
    </source>
</evidence>
<evidence type="ECO:0000313" key="2">
    <source>
        <dbReference type="EMBL" id="MVN86285.1"/>
    </source>
</evidence>
<protein>
    <submittedName>
        <fullName evidence="2">Uncharacterized protein</fullName>
    </submittedName>
</protein>
<dbReference type="Proteomes" id="UP000483286">
    <property type="component" value="Unassembled WGS sequence"/>
</dbReference>
<dbReference type="AlphaFoldDB" id="A0A7C9M5A0"/>
<organism evidence="2 3">
    <name type="scientific">Deinococcus arboris</name>
    <dbReference type="NCBI Taxonomy" id="2682977"/>
    <lineage>
        <taxon>Bacteria</taxon>
        <taxon>Thermotogati</taxon>
        <taxon>Deinococcota</taxon>
        <taxon>Deinococci</taxon>
        <taxon>Deinococcales</taxon>
        <taxon>Deinococcaceae</taxon>
        <taxon>Deinococcus</taxon>
    </lineage>
</organism>
<name>A0A7C9M5A0_9DEIO</name>
<accession>A0A7C9M5A0</accession>
<evidence type="ECO:0000313" key="3">
    <source>
        <dbReference type="Proteomes" id="UP000483286"/>
    </source>
</evidence>